<reference evidence="2" key="1">
    <citation type="submission" date="2022-11" db="UniProtKB">
        <authorList>
            <consortium name="WormBaseParasite"/>
        </authorList>
    </citation>
    <scope>IDENTIFICATION</scope>
</reference>
<evidence type="ECO:0000313" key="1">
    <source>
        <dbReference type="Proteomes" id="UP000887576"/>
    </source>
</evidence>
<name>A0AC34RJX5_9BILA</name>
<accession>A0AC34RJX5</accession>
<dbReference type="Proteomes" id="UP000887576">
    <property type="component" value="Unplaced"/>
</dbReference>
<proteinExistence type="predicted"/>
<organism evidence="1 2">
    <name type="scientific">Panagrolaimus sp. JU765</name>
    <dbReference type="NCBI Taxonomy" id="591449"/>
    <lineage>
        <taxon>Eukaryota</taxon>
        <taxon>Metazoa</taxon>
        <taxon>Ecdysozoa</taxon>
        <taxon>Nematoda</taxon>
        <taxon>Chromadorea</taxon>
        <taxon>Rhabditida</taxon>
        <taxon>Tylenchina</taxon>
        <taxon>Panagrolaimomorpha</taxon>
        <taxon>Panagrolaimoidea</taxon>
        <taxon>Panagrolaimidae</taxon>
        <taxon>Panagrolaimus</taxon>
    </lineage>
</organism>
<sequence length="93" mass="10547">MGDARNEIIFLHSSFQAKLCGENTVRMLTQNPEVIVRKSGPNNDYMFPDFHEGIKSVNKDAKPFLLNEKRLPNCPNDPVIVRTTEAVLTNNDM</sequence>
<protein>
    <submittedName>
        <fullName evidence="2">Uncharacterized protein</fullName>
    </submittedName>
</protein>
<dbReference type="WBParaSite" id="JU765_v2.g7571.t1">
    <property type="protein sequence ID" value="JU765_v2.g7571.t1"/>
    <property type="gene ID" value="JU765_v2.g7571"/>
</dbReference>
<evidence type="ECO:0000313" key="2">
    <source>
        <dbReference type="WBParaSite" id="JU765_v2.g7571.t1"/>
    </source>
</evidence>